<gene>
    <name evidence="2" type="ORF">JI746_12220</name>
</gene>
<feature type="transmembrane region" description="Helical" evidence="1">
    <location>
        <begin position="34"/>
        <end position="52"/>
    </location>
</feature>
<evidence type="ECO:0000313" key="3">
    <source>
        <dbReference type="Proteomes" id="UP000622707"/>
    </source>
</evidence>
<keyword evidence="1" id="KW-1133">Transmembrane helix</keyword>
<keyword evidence="1" id="KW-0812">Transmembrane</keyword>
<organism evidence="2 3">
    <name type="scientific">Ramlibacter alkalitolerans</name>
    <dbReference type="NCBI Taxonomy" id="2039631"/>
    <lineage>
        <taxon>Bacteria</taxon>
        <taxon>Pseudomonadati</taxon>
        <taxon>Pseudomonadota</taxon>
        <taxon>Betaproteobacteria</taxon>
        <taxon>Burkholderiales</taxon>
        <taxon>Comamonadaceae</taxon>
        <taxon>Ramlibacter</taxon>
    </lineage>
</organism>
<evidence type="ECO:0000313" key="2">
    <source>
        <dbReference type="EMBL" id="MBL0425875.1"/>
    </source>
</evidence>
<dbReference type="InterPro" id="IPR010266">
    <property type="entry name" value="NnrS"/>
</dbReference>
<feature type="transmembrane region" description="Helical" evidence="1">
    <location>
        <begin position="265"/>
        <end position="285"/>
    </location>
</feature>
<keyword evidence="3" id="KW-1185">Reference proteome</keyword>
<sequence>MPTGRDDARIRPPERPLQRGPWRAASLLSSPHKLCFFWAGIQWAVAALWWALHQFAQAVGAGWSWQVPPAAAHGLWFSLGPMPLFIAGFMFTAGPKWLRQPPVDARALRLPVAGFTAGWALAAMGFQAGALLAAAGLGLAALAWSVLAMRLLLLVTRSTETDRMHPKALVAGALAIGACLAASAVAVAIGRADALGSLARLGLWWGIATVFIVVSHRMLPFLGDGGWPRLDARWPAWPLWLLASVPAVQGAAALAPAWLAPRPGWRWLIAAHLALAAAASLRLSLRWLGTPPLKQPMVAMLFRPLLWWNAALVLGAFSWLPAIAPALGARLEMAALHALSLGYLGGTMLAMVTRVSSTHSGRPHPIDAVARRLNVLLQVTVFARVAAALWPASAVLLLPVAGAGWLAVAATWALRHGRWLGEPRADGGPG</sequence>
<name>A0ABS1JNN3_9BURK</name>
<protein>
    <submittedName>
        <fullName evidence="2">NnrS family protein</fullName>
    </submittedName>
</protein>
<feature type="transmembrane region" description="Helical" evidence="1">
    <location>
        <begin position="396"/>
        <end position="414"/>
    </location>
</feature>
<feature type="transmembrane region" description="Helical" evidence="1">
    <location>
        <begin position="168"/>
        <end position="189"/>
    </location>
</feature>
<accession>A0ABS1JNN3</accession>
<feature type="transmembrane region" description="Helical" evidence="1">
    <location>
        <begin position="306"/>
        <end position="328"/>
    </location>
</feature>
<feature type="transmembrane region" description="Helical" evidence="1">
    <location>
        <begin position="72"/>
        <end position="95"/>
    </location>
</feature>
<dbReference type="Pfam" id="PF05940">
    <property type="entry name" value="NnrS"/>
    <property type="match status" value="1"/>
</dbReference>
<dbReference type="RefSeq" id="WP_201689794.1">
    <property type="nucleotide sequence ID" value="NZ_JAEQND010000006.1"/>
</dbReference>
<dbReference type="Proteomes" id="UP000622707">
    <property type="component" value="Unassembled WGS sequence"/>
</dbReference>
<keyword evidence="1" id="KW-0472">Membrane</keyword>
<feature type="transmembrane region" description="Helical" evidence="1">
    <location>
        <begin position="132"/>
        <end position="156"/>
    </location>
</feature>
<feature type="transmembrane region" description="Helical" evidence="1">
    <location>
        <begin position="334"/>
        <end position="352"/>
    </location>
</feature>
<comment type="caution">
    <text evidence="2">The sequence shown here is derived from an EMBL/GenBank/DDBJ whole genome shotgun (WGS) entry which is preliminary data.</text>
</comment>
<reference evidence="2 3" key="1">
    <citation type="journal article" date="2017" name="Int. J. Syst. Evol. Microbiol.">
        <title>Ramlibacter alkalitolerans sp. nov., alkali-tolerant bacterium isolated from soil of ginseng.</title>
        <authorList>
            <person name="Lee D.H."/>
            <person name="Cha C.J."/>
        </authorList>
    </citation>
    <scope>NUCLEOTIDE SEQUENCE [LARGE SCALE GENOMIC DNA]</scope>
    <source>
        <strain evidence="2 3">KACC 19305</strain>
    </source>
</reference>
<feature type="transmembrane region" description="Helical" evidence="1">
    <location>
        <begin position="239"/>
        <end position="259"/>
    </location>
</feature>
<evidence type="ECO:0000256" key="1">
    <source>
        <dbReference type="SAM" id="Phobius"/>
    </source>
</evidence>
<feature type="transmembrane region" description="Helical" evidence="1">
    <location>
        <begin position="201"/>
        <end position="219"/>
    </location>
</feature>
<proteinExistence type="predicted"/>
<dbReference type="EMBL" id="JAEQND010000006">
    <property type="protein sequence ID" value="MBL0425875.1"/>
    <property type="molecule type" value="Genomic_DNA"/>
</dbReference>